<protein>
    <submittedName>
        <fullName evidence="2">Uncharacterized protein</fullName>
    </submittedName>
</protein>
<sequence>MRFSSQIEELSPTLLAGSVSTQIEELSPTLSAGSVSTVGNSTSNENSSPSTRSPNSPLQHQHKRSGPCERRGVVFGRRVFVVMARDDVHDKRDELGEECGEELASDDDATEIHVLLLLLLFTGTQEPNLLHLVQGS</sequence>
<keyword evidence="3" id="KW-1185">Reference proteome</keyword>
<dbReference type="AlphaFoldDB" id="A0A4D6LFN9"/>
<evidence type="ECO:0000256" key="1">
    <source>
        <dbReference type="SAM" id="MobiDB-lite"/>
    </source>
</evidence>
<evidence type="ECO:0000313" key="3">
    <source>
        <dbReference type="Proteomes" id="UP000501690"/>
    </source>
</evidence>
<organism evidence="2 3">
    <name type="scientific">Vigna unguiculata</name>
    <name type="common">Cowpea</name>
    <dbReference type="NCBI Taxonomy" id="3917"/>
    <lineage>
        <taxon>Eukaryota</taxon>
        <taxon>Viridiplantae</taxon>
        <taxon>Streptophyta</taxon>
        <taxon>Embryophyta</taxon>
        <taxon>Tracheophyta</taxon>
        <taxon>Spermatophyta</taxon>
        <taxon>Magnoliopsida</taxon>
        <taxon>eudicotyledons</taxon>
        <taxon>Gunneridae</taxon>
        <taxon>Pentapetalae</taxon>
        <taxon>rosids</taxon>
        <taxon>fabids</taxon>
        <taxon>Fabales</taxon>
        <taxon>Fabaceae</taxon>
        <taxon>Papilionoideae</taxon>
        <taxon>50 kb inversion clade</taxon>
        <taxon>NPAAA clade</taxon>
        <taxon>indigoferoid/millettioid clade</taxon>
        <taxon>Phaseoleae</taxon>
        <taxon>Vigna</taxon>
    </lineage>
</organism>
<feature type="compositionally biased region" description="Polar residues" evidence="1">
    <location>
        <begin position="22"/>
        <end position="39"/>
    </location>
</feature>
<accession>A0A4D6LFN9</accession>
<feature type="region of interest" description="Disordered" evidence="1">
    <location>
        <begin position="22"/>
        <end position="70"/>
    </location>
</feature>
<feature type="compositionally biased region" description="Low complexity" evidence="1">
    <location>
        <begin position="40"/>
        <end position="57"/>
    </location>
</feature>
<evidence type="ECO:0000313" key="2">
    <source>
        <dbReference type="EMBL" id="QCD87452.1"/>
    </source>
</evidence>
<proteinExistence type="predicted"/>
<dbReference type="EMBL" id="CP039347">
    <property type="protein sequence ID" value="QCD87452.1"/>
    <property type="molecule type" value="Genomic_DNA"/>
</dbReference>
<name>A0A4D6LFN9_VIGUN</name>
<dbReference type="Proteomes" id="UP000501690">
    <property type="component" value="Linkage Group LG3"/>
</dbReference>
<reference evidence="2 3" key="1">
    <citation type="submission" date="2019-04" db="EMBL/GenBank/DDBJ databases">
        <title>An improved genome assembly and genetic linkage map for asparagus bean, Vigna unguiculata ssp. sesquipedialis.</title>
        <authorList>
            <person name="Xia Q."/>
            <person name="Zhang R."/>
            <person name="Dong Y."/>
        </authorList>
    </citation>
    <scope>NUCLEOTIDE SEQUENCE [LARGE SCALE GENOMIC DNA]</scope>
    <source>
        <tissue evidence="2">Leaf</tissue>
    </source>
</reference>
<gene>
    <name evidence="2" type="ORF">DEO72_LG3g1988</name>
</gene>